<dbReference type="PRINTS" id="PR00830">
    <property type="entry name" value="ENDOLAPTASE"/>
</dbReference>
<evidence type="ECO:0000313" key="19">
    <source>
        <dbReference type="Proteomes" id="UP000178724"/>
    </source>
</evidence>
<dbReference type="InterPro" id="IPR027417">
    <property type="entry name" value="P-loop_NTPase"/>
</dbReference>
<dbReference type="Gene3D" id="1.20.58.1480">
    <property type="match status" value="1"/>
</dbReference>
<evidence type="ECO:0000256" key="10">
    <source>
        <dbReference type="PIRNR" id="PIRNR001174"/>
    </source>
</evidence>
<comment type="function">
    <text evidence="9">ATP-dependent serine protease that mediates the selective degradation of mutant and abnormal proteins as well as certain short-lived regulatory proteins. Required for cellular homeostasis and for survival from DNA damage and developmental changes induced by stress. Degrades polypeptides processively to yield small peptide fragments that are 5 to 10 amino acids long. Binds to DNA in a double-stranded, site-specific manner.</text>
</comment>
<keyword evidence="3 9" id="KW-0645">Protease</keyword>
<feature type="compositionally biased region" description="Basic and acidic residues" evidence="15">
    <location>
        <begin position="788"/>
        <end position="808"/>
    </location>
</feature>
<dbReference type="EMBL" id="METM01000021">
    <property type="protein sequence ID" value="OGB89651.1"/>
    <property type="molecule type" value="Genomic_DNA"/>
</dbReference>
<keyword evidence="7 9" id="KW-0067">ATP-binding</keyword>
<comment type="similarity">
    <text evidence="9 10 13 14">Belongs to the peptidase S16 family.</text>
</comment>
<dbReference type="GO" id="GO:0034605">
    <property type="term" value="P:cellular response to heat"/>
    <property type="evidence" value="ECO:0007669"/>
    <property type="project" value="UniProtKB-UniRule"/>
</dbReference>
<keyword evidence="2 9" id="KW-0963">Cytoplasm</keyword>
<comment type="subunit">
    <text evidence="9 10">Homohexamer. Organized in a ring with a central cavity.</text>
</comment>
<dbReference type="EC" id="3.4.21.53" evidence="9 10"/>
<dbReference type="Gene3D" id="1.20.5.5270">
    <property type="match status" value="1"/>
</dbReference>
<feature type="active site" evidence="9 11">
    <location>
        <position position="691"/>
    </location>
</feature>
<protein>
    <recommendedName>
        <fullName evidence="9 10">Lon protease</fullName>
        <ecNumber evidence="9 10">3.4.21.53</ecNumber>
    </recommendedName>
    <alternativeName>
        <fullName evidence="9">ATP-dependent protease La</fullName>
    </alternativeName>
</protein>
<feature type="domain" description="Lon proteolytic" evidence="16">
    <location>
        <begin position="604"/>
        <end position="785"/>
    </location>
</feature>
<dbReference type="SMART" id="SM00464">
    <property type="entry name" value="LON"/>
    <property type="match status" value="1"/>
</dbReference>
<dbReference type="SMART" id="SM00382">
    <property type="entry name" value="AAA"/>
    <property type="match status" value="1"/>
</dbReference>
<dbReference type="InterPro" id="IPR004815">
    <property type="entry name" value="Lon_bac/euk-typ"/>
</dbReference>
<proteinExistence type="evidence at transcript level"/>
<dbReference type="SUPFAM" id="SSF52540">
    <property type="entry name" value="P-loop containing nucleoside triphosphate hydrolases"/>
    <property type="match status" value="1"/>
</dbReference>
<dbReference type="SUPFAM" id="SSF54211">
    <property type="entry name" value="Ribosomal protein S5 domain 2-like"/>
    <property type="match status" value="1"/>
</dbReference>
<dbReference type="Gene3D" id="3.40.50.300">
    <property type="entry name" value="P-loop containing nucleotide triphosphate hydrolases"/>
    <property type="match status" value="1"/>
</dbReference>
<dbReference type="CDD" id="cd19500">
    <property type="entry name" value="RecA-like_Lon"/>
    <property type="match status" value="1"/>
</dbReference>
<dbReference type="Pfam" id="PF00004">
    <property type="entry name" value="AAA"/>
    <property type="match status" value="1"/>
</dbReference>
<dbReference type="Pfam" id="PF05362">
    <property type="entry name" value="Lon_C"/>
    <property type="match status" value="1"/>
</dbReference>
<evidence type="ECO:0000256" key="6">
    <source>
        <dbReference type="ARBA" id="ARBA00022825"/>
    </source>
</evidence>
<keyword evidence="5 9" id="KW-0378">Hydrolase</keyword>
<dbReference type="PROSITE" id="PS51786">
    <property type="entry name" value="LON_PROTEOLYTIC"/>
    <property type="match status" value="1"/>
</dbReference>
<accession>A0A1F4Q155</accession>
<evidence type="ECO:0000256" key="3">
    <source>
        <dbReference type="ARBA" id="ARBA00022670"/>
    </source>
</evidence>
<evidence type="ECO:0000256" key="5">
    <source>
        <dbReference type="ARBA" id="ARBA00022801"/>
    </source>
</evidence>
<dbReference type="HAMAP" id="MF_01973">
    <property type="entry name" value="lon_bact"/>
    <property type="match status" value="1"/>
</dbReference>
<dbReference type="InterPro" id="IPR003593">
    <property type="entry name" value="AAA+_ATPase"/>
</dbReference>
<dbReference type="FunFam" id="3.40.50.300:FF:000382">
    <property type="entry name" value="Lon protease homolog 2, peroxisomal"/>
    <property type="match status" value="1"/>
</dbReference>
<dbReference type="InterPro" id="IPR015947">
    <property type="entry name" value="PUA-like_sf"/>
</dbReference>
<feature type="region of interest" description="Disordered" evidence="15">
    <location>
        <begin position="787"/>
        <end position="821"/>
    </location>
</feature>
<comment type="induction">
    <text evidence="9">By heat shock.</text>
</comment>
<evidence type="ECO:0000256" key="13">
    <source>
        <dbReference type="PROSITE-ProRule" id="PRU01122"/>
    </source>
</evidence>
<keyword evidence="4 9" id="KW-0547">Nucleotide-binding</keyword>
<dbReference type="InterPro" id="IPR027543">
    <property type="entry name" value="Lon_bac"/>
</dbReference>
<dbReference type="Pfam" id="PF22667">
    <property type="entry name" value="Lon_lid"/>
    <property type="match status" value="1"/>
</dbReference>
<evidence type="ECO:0000256" key="11">
    <source>
        <dbReference type="PIRSR" id="PIRSR001174-1"/>
    </source>
</evidence>
<dbReference type="InterPro" id="IPR014721">
    <property type="entry name" value="Ribsml_uS5_D2-typ_fold_subgr"/>
</dbReference>
<dbReference type="AlphaFoldDB" id="A0A1F4Q155"/>
<dbReference type="Pfam" id="PF02190">
    <property type="entry name" value="LON_substr_bdg"/>
    <property type="match status" value="1"/>
</dbReference>
<dbReference type="SUPFAM" id="SSF88697">
    <property type="entry name" value="PUA domain-like"/>
    <property type="match status" value="1"/>
</dbReference>
<evidence type="ECO:0000259" key="17">
    <source>
        <dbReference type="PROSITE" id="PS51787"/>
    </source>
</evidence>
<comment type="catalytic activity">
    <reaction evidence="9 10 13">
        <text>Hydrolysis of proteins in presence of ATP.</text>
        <dbReference type="EC" id="3.4.21.53"/>
    </reaction>
</comment>
<comment type="subcellular location">
    <subcellularLocation>
        <location evidence="1 9 10">Cytoplasm</location>
    </subcellularLocation>
</comment>
<dbReference type="GO" id="GO:0005737">
    <property type="term" value="C:cytoplasm"/>
    <property type="evidence" value="ECO:0007669"/>
    <property type="project" value="UniProtKB-SubCell"/>
</dbReference>
<dbReference type="PROSITE" id="PS01046">
    <property type="entry name" value="LON_SER"/>
    <property type="match status" value="1"/>
</dbReference>
<keyword evidence="8 9" id="KW-0346">Stress response</keyword>
<dbReference type="GO" id="GO:0043565">
    <property type="term" value="F:sequence-specific DNA binding"/>
    <property type="evidence" value="ECO:0007669"/>
    <property type="project" value="UniProtKB-UniRule"/>
</dbReference>
<evidence type="ECO:0000256" key="1">
    <source>
        <dbReference type="ARBA" id="ARBA00004496"/>
    </source>
</evidence>
<comment type="caution">
    <text evidence="18">The sequence shown here is derived from an EMBL/GenBank/DDBJ whole genome shotgun (WGS) entry which is preliminary data.</text>
</comment>
<dbReference type="PIRSF" id="PIRSF001174">
    <property type="entry name" value="Lon_proteas"/>
    <property type="match status" value="1"/>
</dbReference>
<dbReference type="Gene3D" id="2.30.130.40">
    <property type="entry name" value="LON domain-like"/>
    <property type="match status" value="1"/>
</dbReference>
<evidence type="ECO:0000256" key="9">
    <source>
        <dbReference type="HAMAP-Rule" id="MF_01973"/>
    </source>
</evidence>
<dbReference type="GO" id="GO:0005524">
    <property type="term" value="F:ATP binding"/>
    <property type="evidence" value="ECO:0007669"/>
    <property type="project" value="UniProtKB-UniRule"/>
</dbReference>
<organism evidence="18 19">
    <name type="scientific">candidate division WOR-1 bacterium RIFCSPHIGHO2_01_FULL_53_15</name>
    <dbReference type="NCBI Taxonomy" id="1802564"/>
    <lineage>
        <taxon>Bacteria</taxon>
        <taxon>Bacillati</taxon>
        <taxon>Saganbacteria</taxon>
    </lineage>
</organism>
<dbReference type="InterPro" id="IPR003959">
    <property type="entry name" value="ATPase_AAA_core"/>
</dbReference>
<evidence type="ECO:0000256" key="7">
    <source>
        <dbReference type="ARBA" id="ARBA00022840"/>
    </source>
</evidence>
<evidence type="ECO:0000256" key="14">
    <source>
        <dbReference type="RuleBase" id="RU000591"/>
    </source>
</evidence>
<dbReference type="InterPro" id="IPR020568">
    <property type="entry name" value="Ribosomal_Su5_D2-typ_SF"/>
</dbReference>
<feature type="binding site" evidence="9 12">
    <location>
        <begin position="367"/>
        <end position="374"/>
    </location>
    <ligand>
        <name>ATP</name>
        <dbReference type="ChEBI" id="CHEBI:30616"/>
    </ligand>
</feature>
<dbReference type="PANTHER" id="PTHR10046">
    <property type="entry name" value="ATP DEPENDENT LON PROTEASE FAMILY MEMBER"/>
    <property type="match status" value="1"/>
</dbReference>
<evidence type="ECO:0000256" key="2">
    <source>
        <dbReference type="ARBA" id="ARBA00022490"/>
    </source>
</evidence>
<dbReference type="InterPro" id="IPR008268">
    <property type="entry name" value="Peptidase_S16_AS"/>
</dbReference>
<keyword evidence="6 9" id="KW-0720">Serine protease</keyword>
<feature type="domain" description="Lon N-terminal" evidence="17">
    <location>
        <begin position="21"/>
        <end position="214"/>
    </location>
</feature>
<dbReference type="Proteomes" id="UP000178724">
    <property type="component" value="Unassembled WGS sequence"/>
</dbReference>
<dbReference type="InterPro" id="IPR027065">
    <property type="entry name" value="Lon_Prtase"/>
</dbReference>
<evidence type="ECO:0000256" key="15">
    <source>
        <dbReference type="SAM" id="MobiDB-lite"/>
    </source>
</evidence>
<dbReference type="Gene3D" id="1.10.8.60">
    <property type="match status" value="1"/>
</dbReference>
<dbReference type="NCBIfam" id="TIGR00763">
    <property type="entry name" value="lon"/>
    <property type="match status" value="1"/>
</dbReference>
<dbReference type="InterPro" id="IPR054594">
    <property type="entry name" value="Lon_lid"/>
</dbReference>
<dbReference type="FunFam" id="1.20.5.5270:FF:000002">
    <property type="entry name" value="Lon protease homolog"/>
    <property type="match status" value="1"/>
</dbReference>
<dbReference type="FunFam" id="3.30.230.10:FF:000010">
    <property type="entry name" value="Lon protease"/>
    <property type="match status" value="1"/>
</dbReference>
<dbReference type="InterPro" id="IPR003111">
    <property type="entry name" value="Lon_prtase_N"/>
</dbReference>
<dbReference type="NCBIfam" id="NF008053">
    <property type="entry name" value="PRK10787.1"/>
    <property type="match status" value="1"/>
</dbReference>
<dbReference type="InterPro" id="IPR046336">
    <property type="entry name" value="Lon_prtase_N_sf"/>
</dbReference>
<evidence type="ECO:0000259" key="16">
    <source>
        <dbReference type="PROSITE" id="PS51786"/>
    </source>
</evidence>
<sequence length="821" mass="92455">MPEQKPDKQRPEKLSEWKEELPLIPLRNMVVFPQMIVPLFIGRNKSVKALEDTLAKEKMVVFASQKNEEVEEPGPKDIVSIGTLSEIVQMLSLPDGTTKVLVEGICRVRIEKFTQETPYYRVAVARVPEPEEFSSEAEALVRVVIKQFENYVKLNRRIPSETLMSIINVDNPGRLADLISSYLTLKVDEKQAILEALTPEKRLKKLSDILEKEIEVLNVEKKLQGKVRKQIEKVQKEYYLKEKLRAIQEELGEEDEFAEPELADLRKKLEAAKLPPEIKEKAEKELERLGRMPPMASESSVIRTYLDWLIELPWKKKSKSKLDIAEVEKILNDDHYGLEKVKERILEYFAVLSLTGKMGGTILCLVGPPGVGKTSVARSIARAMGRKFTRVALGGIRDEAEIRGHRRTYVGSLPGRVIQSIHKAGVSNPVFLLDEVDKMGNDFRGDPAAALLEVLDPEMNKEFSDHYLEVAFDLSDVFFITTANTREPIPRPLQDRMEIIEMSGYTEEEKLGIAKGYLLPRELEKHGLKKSKVEFGEDALQEIIREYTREAGVRNLEREIATILRKIATKIVKGKEDAKFNIKKTDLFEYLGAPRYRFGLAEEKDQVGTATGLVWTEVGGDTVPIEVTVMPGRGNLTLTGQLGDVMQESAKAAMSFVRSRAKELGLEENFYRKFDIHIHVPEGAVPKDGPSAGITIATALTSALSGNPVRRDVAMTGEITLRGKVLPIGGLKEKLLAARRAGIKDVIIPKENKKDIDEIKKELPPDLNINFAKEMDDVLKIALAGKGKRTEEKSLDRARDKEKEEKPLKYLPGPQPPQMYA</sequence>
<name>A0A1F4Q155_UNCSA</name>
<feature type="active site" evidence="9 11">
    <location>
        <position position="734"/>
    </location>
</feature>
<evidence type="ECO:0000256" key="8">
    <source>
        <dbReference type="ARBA" id="ARBA00023016"/>
    </source>
</evidence>
<dbReference type="GO" id="GO:0016887">
    <property type="term" value="F:ATP hydrolysis activity"/>
    <property type="evidence" value="ECO:0007669"/>
    <property type="project" value="UniProtKB-UniRule"/>
</dbReference>
<evidence type="ECO:0000256" key="12">
    <source>
        <dbReference type="PIRSR" id="PIRSR001174-2"/>
    </source>
</evidence>
<dbReference type="GO" id="GO:0004252">
    <property type="term" value="F:serine-type endopeptidase activity"/>
    <property type="evidence" value="ECO:0007669"/>
    <property type="project" value="UniProtKB-UniRule"/>
</dbReference>
<dbReference type="PROSITE" id="PS51787">
    <property type="entry name" value="LON_N"/>
    <property type="match status" value="1"/>
</dbReference>
<dbReference type="GO" id="GO:0006515">
    <property type="term" value="P:protein quality control for misfolded or incompletely synthesized proteins"/>
    <property type="evidence" value="ECO:0007669"/>
    <property type="project" value="UniProtKB-UniRule"/>
</dbReference>
<reference evidence="18 19" key="1">
    <citation type="journal article" date="2016" name="Nat. Commun.">
        <title>Thousands of microbial genomes shed light on interconnected biogeochemical processes in an aquifer system.</title>
        <authorList>
            <person name="Anantharaman K."/>
            <person name="Brown C.T."/>
            <person name="Hug L.A."/>
            <person name="Sharon I."/>
            <person name="Castelle C.J."/>
            <person name="Probst A.J."/>
            <person name="Thomas B.C."/>
            <person name="Singh A."/>
            <person name="Wilkins M.J."/>
            <person name="Karaoz U."/>
            <person name="Brodie E.L."/>
            <person name="Williams K.H."/>
            <person name="Hubbard S.S."/>
            <person name="Banfield J.F."/>
        </authorList>
    </citation>
    <scope>NUCLEOTIDE SEQUENCE [LARGE SCALE GENOMIC DNA]</scope>
</reference>
<evidence type="ECO:0000256" key="4">
    <source>
        <dbReference type="ARBA" id="ARBA00022741"/>
    </source>
</evidence>
<dbReference type="Gene3D" id="3.30.230.10">
    <property type="match status" value="1"/>
</dbReference>
<dbReference type="InterPro" id="IPR008269">
    <property type="entry name" value="Lon_proteolytic"/>
</dbReference>
<gene>
    <name evidence="9" type="primary">lon</name>
    <name evidence="18" type="ORF">A2625_05925</name>
</gene>
<dbReference type="GO" id="GO:0004176">
    <property type="term" value="F:ATP-dependent peptidase activity"/>
    <property type="evidence" value="ECO:0007669"/>
    <property type="project" value="UniProtKB-UniRule"/>
</dbReference>
<evidence type="ECO:0000313" key="18">
    <source>
        <dbReference type="EMBL" id="OGB89651.1"/>
    </source>
</evidence>